<keyword evidence="2" id="KW-1185">Reference proteome</keyword>
<protein>
    <submittedName>
        <fullName evidence="1">Uncharacterized protein</fullName>
    </submittedName>
</protein>
<dbReference type="PROSITE" id="PS00018">
    <property type="entry name" value="EF_HAND_1"/>
    <property type="match status" value="1"/>
</dbReference>
<proteinExistence type="predicted"/>
<organism evidence="1 2">
    <name type="scientific">Gnathostoma spinigerum</name>
    <dbReference type="NCBI Taxonomy" id="75299"/>
    <lineage>
        <taxon>Eukaryota</taxon>
        <taxon>Metazoa</taxon>
        <taxon>Ecdysozoa</taxon>
        <taxon>Nematoda</taxon>
        <taxon>Chromadorea</taxon>
        <taxon>Rhabditida</taxon>
        <taxon>Spirurina</taxon>
        <taxon>Gnathostomatomorpha</taxon>
        <taxon>Gnathostomatoidea</taxon>
        <taxon>Gnathostomatidae</taxon>
        <taxon>Gnathostoma</taxon>
    </lineage>
</organism>
<sequence length="86" mass="10184">MKGSKICYKSAKMYSITASRMKEKIGLYRWMMLCDSLYCTMQDVRPSSYTDLFQRIRVKIQTIMDDRNSENEMNYSELTAILSNEQ</sequence>
<dbReference type="InterPro" id="IPR018247">
    <property type="entry name" value="EF_Hand_1_Ca_BS"/>
</dbReference>
<evidence type="ECO:0000313" key="2">
    <source>
        <dbReference type="Proteomes" id="UP001608902"/>
    </source>
</evidence>
<dbReference type="EMBL" id="JBGFUD010014659">
    <property type="protein sequence ID" value="MFH4983977.1"/>
    <property type="molecule type" value="Genomic_DNA"/>
</dbReference>
<gene>
    <name evidence="1" type="ORF">AB6A40_010686</name>
</gene>
<name>A0ABD6F363_9BILA</name>
<evidence type="ECO:0000313" key="1">
    <source>
        <dbReference type="EMBL" id="MFH4983977.1"/>
    </source>
</evidence>
<dbReference type="AlphaFoldDB" id="A0ABD6F363"/>
<dbReference type="Proteomes" id="UP001608902">
    <property type="component" value="Unassembled WGS sequence"/>
</dbReference>
<comment type="caution">
    <text evidence="1">The sequence shown here is derived from an EMBL/GenBank/DDBJ whole genome shotgun (WGS) entry which is preliminary data.</text>
</comment>
<accession>A0ABD6F363</accession>
<reference evidence="1 2" key="1">
    <citation type="submission" date="2024-08" db="EMBL/GenBank/DDBJ databases">
        <title>Gnathostoma spinigerum genome.</title>
        <authorList>
            <person name="Gonzalez-Bertolin B."/>
            <person name="Monzon S."/>
            <person name="Zaballos A."/>
            <person name="Jimenez P."/>
            <person name="Dekumyoy P."/>
            <person name="Varona S."/>
            <person name="Cuesta I."/>
            <person name="Sumanam S."/>
            <person name="Adisakwattana P."/>
            <person name="Gasser R.B."/>
            <person name="Hernandez-Gonzalez A."/>
            <person name="Young N.D."/>
            <person name="Perteguer M.J."/>
        </authorList>
    </citation>
    <scope>NUCLEOTIDE SEQUENCE [LARGE SCALE GENOMIC DNA]</scope>
    <source>
        <strain evidence="1">AL3</strain>
        <tissue evidence="1">Liver</tissue>
    </source>
</reference>